<dbReference type="SUPFAM" id="SSF48647">
    <property type="entry name" value="Fungal elicitin"/>
    <property type="match status" value="1"/>
</dbReference>
<proteinExistence type="predicted"/>
<organism evidence="1 2">
    <name type="scientific">Lagenidium giganteum</name>
    <dbReference type="NCBI Taxonomy" id="4803"/>
    <lineage>
        <taxon>Eukaryota</taxon>
        <taxon>Sar</taxon>
        <taxon>Stramenopiles</taxon>
        <taxon>Oomycota</taxon>
        <taxon>Peronosporomycetes</taxon>
        <taxon>Pythiales</taxon>
        <taxon>Pythiaceae</taxon>
    </lineage>
</organism>
<dbReference type="InterPro" id="IPR036470">
    <property type="entry name" value="Elicitin_sf"/>
</dbReference>
<evidence type="ECO:0000313" key="2">
    <source>
        <dbReference type="Proteomes" id="UP001146120"/>
    </source>
</evidence>
<sequence>MDTVYGIVFDTAGAQCLQETGINILDPWNASPSEITVFCGNTNCKTVNQRLHDAYPKDCYVTHLQVNLLNGLFGELSCVPDISDCGAGQYPISVEGIRPIYCISGKACAGDASDGICPGPQLPDLPYGSTCGLVRTNVYGCKPYLDAAHTKVGEVSAADLPNCSKNPVGNTPVSVVGQGTFCAAWPVCSGKQQGNCPGMQFGLAKASRCDYVRPGVYGCVMP</sequence>
<dbReference type="EMBL" id="DAKRPA010000039">
    <property type="protein sequence ID" value="DBA01910.1"/>
    <property type="molecule type" value="Genomic_DNA"/>
</dbReference>
<dbReference type="Proteomes" id="UP001146120">
    <property type="component" value="Unassembled WGS sequence"/>
</dbReference>
<evidence type="ECO:0000313" key="1">
    <source>
        <dbReference type="EMBL" id="DBA01910.1"/>
    </source>
</evidence>
<reference evidence="1" key="2">
    <citation type="journal article" date="2023" name="Microbiol Resour">
        <title>Decontamination and Annotation of the Draft Genome Sequence of the Oomycete Lagenidium giganteum ARSEF 373.</title>
        <authorList>
            <person name="Morgan W.R."/>
            <person name="Tartar A."/>
        </authorList>
    </citation>
    <scope>NUCLEOTIDE SEQUENCE</scope>
    <source>
        <strain evidence="1">ARSEF 373</strain>
    </source>
</reference>
<accession>A0AAV2ZBB9</accession>
<dbReference type="GO" id="GO:0005576">
    <property type="term" value="C:extracellular region"/>
    <property type="evidence" value="ECO:0007669"/>
    <property type="project" value="InterPro"/>
</dbReference>
<protein>
    <recommendedName>
        <fullName evidence="3">Thaumatin-like protein</fullName>
    </recommendedName>
</protein>
<reference evidence="1" key="1">
    <citation type="submission" date="2022-11" db="EMBL/GenBank/DDBJ databases">
        <authorList>
            <person name="Morgan W.R."/>
            <person name="Tartar A."/>
        </authorList>
    </citation>
    <scope>NUCLEOTIDE SEQUENCE</scope>
    <source>
        <strain evidence="1">ARSEF 373</strain>
    </source>
</reference>
<keyword evidence="2" id="KW-1185">Reference proteome</keyword>
<dbReference type="AlphaFoldDB" id="A0AAV2ZBB9"/>
<dbReference type="Gene3D" id="1.10.239.10">
    <property type="entry name" value="Elicitin domain"/>
    <property type="match status" value="1"/>
</dbReference>
<comment type="caution">
    <text evidence="1">The sequence shown here is derived from an EMBL/GenBank/DDBJ whole genome shotgun (WGS) entry which is preliminary data.</text>
</comment>
<name>A0AAV2ZBB9_9STRA</name>
<evidence type="ECO:0008006" key="3">
    <source>
        <dbReference type="Google" id="ProtNLM"/>
    </source>
</evidence>
<gene>
    <name evidence="1" type="ORF">N0F65_005099</name>
</gene>